<dbReference type="PANTHER" id="PTHR23159">
    <property type="entry name" value="CENTROSOMAL PROTEIN 2"/>
    <property type="match status" value="1"/>
</dbReference>
<accession>A0A167F5Y7</accession>
<feature type="coiled-coil region" evidence="1">
    <location>
        <begin position="303"/>
        <end position="461"/>
    </location>
</feature>
<keyword evidence="4" id="KW-1185">Reference proteome</keyword>
<evidence type="ECO:0000313" key="3">
    <source>
        <dbReference type="EMBL" id="ANB14875.1"/>
    </source>
</evidence>
<dbReference type="PANTHER" id="PTHR23159:SF31">
    <property type="entry name" value="CENTROSOME-ASSOCIATED PROTEIN CEP250 ISOFORM X1"/>
    <property type="match status" value="1"/>
</dbReference>
<reference evidence="3 4" key="1">
    <citation type="submission" date="2016-02" db="EMBL/GenBank/DDBJ databases">
        <title>Complete genome sequence and transcriptome regulation of the pentose utilising yeast Sugiyamaella lignohabitans.</title>
        <authorList>
            <person name="Bellasio M."/>
            <person name="Peymann A."/>
            <person name="Valli M."/>
            <person name="Sipitzky M."/>
            <person name="Graf A."/>
            <person name="Sauer M."/>
            <person name="Marx H."/>
            <person name="Mattanovich D."/>
        </authorList>
    </citation>
    <scope>NUCLEOTIDE SEQUENCE [LARGE SCALE GENOMIC DNA]</scope>
    <source>
        <strain evidence="3 4">CBS 10342</strain>
    </source>
</reference>
<feature type="coiled-coil region" evidence="1">
    <location>
        <begin position="657"/>
        <end position="859"/>
    </location>
</feature>
<dbReference type="EMBL" id="CP014503">
    <property type="protein sequence ID" value="ANB14875.1"/>
    <property type="molecule type" value="Genomic_DNA"/>
</dbReference>
<feature type="coiled-coil region" evidence="1">
    <location>
        <begin position="568"/>
        <end position="595"/>
    </location>
</feature>
<dbReference type="Gene3D" id="1.20.5.1160">
    <property type="entry name" value="Vasodilator-stimulated phosphoprotein"/>
    <property type="match status" value="1"/>
</dbReference>
<feature type="coiled-coil region" evidence="1">
    <location>
        <begin position="12"/>
        <end position="266"/>
    </location>
</feature>
<dbReference type="SUPFAM" id="SSF90257">
    <property type="entry name" value="Myosin rod fragments"/>
    <property type="match status" value="1"/>
</dbReference>
<keyword evidence="1" id="KW-0175">Coiled coil</keyword>
<gene>
    <name evidence="3" type="ORF">AWJ20_2488</name>
</gene>
<evidence type="ECO:0000256" key="1">
    <source>
        <dbReference type="SAM" id="Coils"/>
    </source>
</evidence>
<dbReference type="Gene3D" id="1.10.287.1490">
    <property type="match status" value="1"/>
</dbReference>
<organism evidence="3 4">
    <name type="scientific">Sugiyamaella lignohabitans</name>
    <dbReference type="NCBI Taxonomy" id="796027"/>
    <lineage>
        <taxon>Eukaryota</taxon>
        <taxon>Fungi</taxon>
        <taxon>Dikarya</taxon>
        <taxon>Ascomycota</taxon>
        <taxon>Saccharomycotina</taxon>
        <taxon>Dipodascomycetes</taxon>
        <taxon>Dipodascales</taxon>
        <taxon>Trichomonascaceae</taxon>
        <taxon>Sugiyamaella</taxon>
    </lineage>
</organism>
<name>A0A167F5Y7_9ASCO</name>
<dbReference type="OrthoDB" id="1915670at2759"/>
<evidence type="ECO:0000313" key="4">
    <source>
        <dbReference type="Proteomes" id="UP000189580"/>
    </source>
</evidence>
<evidence type="ECO:0000256" key="2">
    <source>
        <dbReference type="SAM" id="MobiDB-lite"/>
    </source>
</evidence>
<protein>
    <submittedName>
        <fullName evidence="3">Uncharacterized protein</fullName>
    </submittedName>
</protein>
<feature type="compositionally biased region" description="Polar residues" evidence="2">
    <location>
        <begin position="495"/>
        <end position="504"/>
    </location>
</feature>
<dbReference type="AlphaFoldDB" id="A0A167F5Y7"/>
<dbReference type="KEGG" id="slb:AWJ20_2488"/>
<feature type="coiled-coil region" evidence="1">
    <location>
        <begin position="907"/>
        <end position="1079"/>
    </location>
</feature>
<sequence length="1099" mass="126703">MDKEKGELVTKYTTLNSELSSAKREAVKLKKEYEAMEKEAIESRRLLEERISEDIKQGQGRKLMDQHIQELKLKAATQEEALNAEREKFKGETAAKQSLINRLQAEKEALLEKVKSFGNSEEEKMSLMKELEIEKAKTIEVKKLRMEITTLNSKLKRAENTKEETIKSVNALNIQLAEKQDNVQRLEKQIAKAESNMNPLTVEIEQLKAQLKDHMDKQESWKLEKTRTSKELDTLQNQLSAVKLEKEKLQAELSSKKSQIEKLRESMAAEIQSQVSKVVQERDQLAASERKVRNDFEDICLKHATLQVHKEKMEREIEDLHHDIAREKKAALSAERMRSALEEQLASVKDSSETERRSRSEVEVMKRKLTISLDSAKRQLQERTDQLLALQKIVNPRLSRSSSVSWEEASKDVPEFVDLAQKLEESEKARKKAEESKALLKAQLEDAKQRWAKTLDDKDSEYYASRRALLEDLASIATNPSTPPTPVRGSPTKRPLSSNLSNGNFQVPKFDLASADRSVANKENTSLSAGPEVDIKGKSQSEIEKILSTLQSSKNDLLGVYHDTSKNLVRTKEQLAEAMQANQRLERELKALKSNGTMGGSAHGSEEITEISLRLDAEISRNQELQESIRLYKSRSEEYYSKIETAETIVMKASRAEQFAKSQCREAEESLTVAKQECRQAEKVIMDLQAKLQKLEGELEDKTIDLNHSKEIQQRLSKEVEDFNNRWSSEMSLSHSSIEAMRKRYNDEIRSLSEELENQKQSYSELHGTRRQLERQIEELKKKETWQTEKADLEAQLSELQKSNEDSTLAYQDSQKRIGSLLSQVRTLRNTMNDITADRDQLQKDKRTLETRLTEISKEFEDLASSNLGRSGTIRGVPSSDLKDPDSEIAELRQELRKQSEASSIILERLRDSKAQLDEDRKAIEQERKLNEELQQRLALTDKEKKQLHLQLLEMEAQSLRINSADESKFLRQKVTELEHQLQEKERRHADDLRSSRYNDRSVRDLYTQISQKDKLVQKLQEENDMNEDRIKKLKNTLEMLQGEESTQRLAAKRAEREARDAKESSLRLEKELEGWKSRFESLTSNRLSRSEYGGRSFV</sequence>
<dbReference type="Proteomes" id="UP000189580">
    <property type="component" value="Chromosome b"/>
</dbReference>
<dbReference type="GeneID" id="30034404"/>
<proteinExistence type="predicted"/>
<dbReference type="RefSeq" id="XP_018737352.1">
    <property type="nucleotide sequence ID" value="XM_018879434.1"/>
</dbReference>
<feature type="region of interest" description="Disordered" evidence="2">
    <location>
        <begin position="474"/>
        <end position="504"/>
    </location>
</feature>